<dbReference type="OrthoDB" id="9793534at2"/>
<protein>
    <submittedName>
        <fullName evidence="1">Uncharacterized protein (DUF1499 family)</fullName>
    </submittedName>
</protein>
<name>A0A4R7NZD4_9GAMM</name>
<reference evidence="1 2" key="1">
    <citation type="submission" date="2019-03" db="EMBL/GenBank/DDBJ databases">
        <title>Genomic Encyclopedia of Type Strains, Phase IV (KMG-IV): sequencing the most valuable type-strain genomes for metagenomic binning, comparative biology and taxonomic classification.</title>
        <authorList>
            <person name="Goeker M."/>
        </authorList>
    </citation>
    <scope>NUCLEOTIDE SEQUENCE [LARGE SCALE GENOMIC DNA]</scope>
    <source>
        <strain evidence="1 2">DSM 26377</strain>
    </source>
</reference>
<evidence type="ECO:0000313" key="2">
    <source>
        <dbReference type="Proteomes" id="UP000295341"/>
    </source>
</evidence>
<keyword evidence="2" id="KW-1185">Reference proteome</keyword>
<evidence type="ECO:0000313" key="1">
    <source>
        <dbReference type="EMBL" id="TDU25930.1"/>
    </source>
</evidence>
<accession>A0A4R7NZD4</accession>
<dbReference type="InterPro" id="IPR010865">
    <property type="entry name" value="DUF1499"/>
</dbReference>
<dbReference type="Pfam" id="PF07386">
    <property type="entry name" value="DUF1499"/>
    <property type="match status" value="1"/>
</dbReference>
<dbReference type="AlphaFoldDB" id="A0A4R7NZD4"/>
<proteinExistence type="predicted"/>
<dbReference type="PANTHER" id="PTHR34801">
    <property type="entry name" value="EXPRESSED PROTEIN"/>
    <property type="match status" value="1"/>
</dbReference>
<dbReference type="Proteomes" id="UP000295341">
    <property type="component" value="Unassembled WGS sequence"/>
</dbReference>
<gene>
    <name evidence="1" type="ORF">DFR24_4378</name>
</gene>
<dbReference type="PANTHER" id="PTHR34801:SF6">
    <property type="entry name" value="SLL1620 PROTEIN"/>
    <property type="match status" value="1"/>
</dbReference>
<sequence>MMKTLLKLIVLAILVTIGVGMYRTIVQPDDLYATTGNFPGCPARPSCVSSLAKDDVHRVAALAYTGDALTAVSMLREVIERMGGKIEHESAGYLHAVFVVTQLKLRDDLELLVLPEGAIEVRSISRFGTRDFGKNRERVEELRRAFEAVPQPSSTIEPQN</sequence>
<organism evidence="1 2">
    <name type="scientific">Panacagrimonas perspica</name>
    <dbReference type="NCBI Taxonomy" id="381431"/>
    <lineage>
        <taxon>Bacteria</taxon>
        <taxon>Pseudomonadati</taxon>
        <taxon>Pseudomonadota</taxon>
        <taxon>Gammaproteobacteria</taxon>
        <taxon>Nevskiales</taxon>
        <taxon>Nevskiaceae</taxon>
        <taxon>Panacagrimonas</taxon>
    </lineage>
</organism>
<dbReference type="EMBL" id="SOBT01000011">
    <property type="protein sequence ID" value="TDU25930.1"/>
    <property type="molecule type" value="Genomic_DNA"/>
</dbReference>
<comment type="caution">
    <text evidence="1">The sequence shown here is derived from an EMBL/GenBank/DDBJ whole genome shotgun (WGS) entry which is preliminary data.</text>
</comment>